<sequence length="123" mass="14736">MEKTRAFRERNREDEEERSATDGEWMSRASRDWQRQKKKQLRHAQYKARQEKMTYHEKQALKERCHAAYQNRKTRVNAAANVQVSTSAGEHKAESSYVPRRSPRIEMQQRELQLENTVKAEMN</sequence>
<dbReference type="AlphaFoldDB" id="A0AAD4SE20"/>
<keyword evidence="3" id="KW-1185">Reference proteome</keyword>
<evidence type="ECO:0000313" key="2">
    <source>
        <dbReference type="EMBL" id="KAI3898750.1"/>
    </source>
</evidence>
<evidence type="ECO:0000313" key="3">
    <source>
        <dbReference type="Proteomes" id="UP001202328"/>
    </source>
</evidence>
<accession>A0AAD4SE20</accession>
<evidence type="ECO:0000256" key="1">
    <source>
        <dbReference type="SAM" id="MobiDB-lite"/>
    </source>
</evidence>
<dbReference type="EMBL" id="JAJJMB010011819">
    <property type="protein sequence ID" value="KAI3898750.1"/>
    <property type="molecule type" value="Genomic_DNA"/>
</dbReference>
<proteinExistence type="predicted"/>
<protein>
    <submittedName>
        <fullName evidence="2">Uncharacterized protein</fullName>
    </submittedName>
</protein>
<feature type="region of interest" description="Disordered" evidence="1">
    <location>
        <begin position="1"/>
        <end position="42"/>
    </location>
</feature>
<organism evidence="2 3">
    <name type="scientific">Papaver atlanticum</name>
    <dbReference type="NCBI Taxonomy" id="357466"/>
    <lineage>
        <taxon>Eukaryota</taxon>
        <taxon>Viridiplantae</taxon>
        <taxon>Streptophyta</taxon>
        <taxon>Embryophyta</taxon>
        <taxon>Tracheophyta</taxon>
        <taxon>Spermatophyta</taxon>
        <taxon>Magnoliopsida</taxon>
        <taxon>Ranunculales</taxon>
        <taxon>Papaveraceae</taxon>
        <taxon>Papaveroideae</taxon>
        <taxon>Papaver</taxon>
    </lineage>
</organism>
<comment type="caution">
    <text evidence="2">The sequence shown here is derived from an EMBL/GenBank/DDBJ whole genome shotgun (WGS) entry which is preliminary data.</text>
</comment>
<name>A0AAD4SE20_9MAGN</name>
<reference evidence="2" key="1">
    <citation type="submission" date="2022-04" db="EMBL/GenBank/DDBJ databases">
        <title>A functionally conserved STORR gene fusion in Papaver species that diverged 16.8 million years ago.</title>
        <authorList>
            <person name="Catania T."/>
        </authorList>
    </citation>
    <scope>NUCLEOTIDE SEQUENCE</scope>
    <source>
        <strain evidence="2">S-188037</strain>
    </source>
</reference>
<dbReference type="Proteomes" id="UP001202328">
    <property type="component" value="Unassembled WGS sequence"/>
</dbReference>
<feature type="compositionally biased region" description="Basic and acidic residues" evidence="1">
    <location>
        <begin position="1"/>
        <end position="21"/>
    </location>
</feature>
<gene>
    <name evidence="2" type="ORF">MKW98_000863</name>
</gene>
<feature type="region of interest" description="Disordered" evidence="1">
    <location>
        <begin position="84"/>
        <end position="103"/>
    </location>
</feature>